<protein>
    <submittedName>
        <fullName evidence="3">Helix-turn-helix transcriptional regulator</fullName>
    </submittedName>
</protein>
<proteinExistence type="predicted"/>
<accession>A0A7C9VRE3</accession>
<keyword evidence="4" id="KW-1185">Reference proteome</keyword>
<dbReference type="SUPFAM" id="SSF46785">
    <property type="entry name" value="Winged helix' DNA-binding domain"/>
    <property type="match status" value="1"/>
</dbReference>
<evidence type="ECO:0000259" key="2">
    <source>
        <dbReference type="SMART" id="SM00418"/>
    </source>
</evidence>
<evidence type="ECO:0000313" key="4">
    <source>
        <dbReference type="Proteomes" id="UP000481360"/>
    </source>
</evidence>
<dbReference type="Gene3D" id="1.10.10.10">
    <property type="entry name" value="Winged helix-like DNA-binding domain superfamily/Winged helix DNA-binding domain"/>
    <property type="match status" value="1"/>
</dbReference>
<dbReference type="EMBL" id="JAAMPJ010000005">
    <property type="protein sequence ID" value="NGY61072.1"/>
    <property type="molecule type" value="Genomic_DNA"/>
</dbReference>
<evidence type="ECO:0000256" key="1">
    <source>
        <dbReference type="SAM" id="Coils"/>
    </source>
</evidence>
<dbReference type="InterPro" id="IPR001845">
    <property type="entry name" value="HTH_ArsR_DNA-bd_dom"/>
</dbReference>
<gene>
    <name evidence="3" type="ORF">G7043_19250</name>
</gene>
<dbReference type="AlphaFoldDB" id="A0A7C9VRE3"/>
<keyword evidence="1" id="KW-0175">Coiled coil</keyword>
<name>A0A7C9VRE3_9PSEU</name>
<dbReference type="RefSeq" id="WP_166047249.1">
    <property type="nucleotide sequence ID" value="NZ_JAAMPJ010000005.1"/>
</dbReference>
<feature type="domain" description="HTH arsR-type" evidence="2">
    <location>
        <begin position="10"/>
        <end position="88"/>
    </location>
</feature>
<comment type="caution">
    <text evidence="3">The sequence shown here is derived from an EMBL/GenBank/DDBJ whole genome shotgun (WGS) entry which is preliminary data.</text>
</comment>
<dbReference type="InterPro" id="IPR011991">
    <property type="entry name" value="ArsR-like_HTH"/>
</dbReference>
<dbReference type="InterPro" id="IPR036390">
    <property type="entry name" value="WH_DNA-bd_sf"/>
</dbReference>
<dbReference type="Proteomes" id="UP000481360">
    <property type="component" value="Unassembled WGS sequence"/>
</dbReference>
<dbReference type="InterPro" id="IPR036388">
    <property type="entry name" value="WH-like_DNA-bd_sf"/>
</dbReference>
<feature type="coiled-coil region" evidence="1">
    <location>
        <begin position="104"/>
        <end position="163"/>
    </location>
</feature>
<reference evidence="3 4" key="1">
    <citation type="submission" date="2020-03" db="EMBL/GenBank/DDBJ databases">
        <title>Isolation and identification of active actinomycetes.</title>
        <authorList>
            <person name="Sun X."/>
        </authorList>
    </citation>
    <scope>NUCLEOTIDE SEQUENCE [LARGE SCALE GENOMIC DNA]</scope>
    <source>
        <strain evidence="3 4">NEAU-D13</strain>
    </source>
</reference>
<dbReference type="Pfam" id="PF01022">
    <property type="entry name" value="HTH_5"/>
    <property type="match status" value="1"/>
</dbReference>
<organism evidence="3 4">
    <name type="scientific">Lentzea alba</name>
    <dbReference type="NCBI Taxonomy" id="2714351"/>
    <lineage>
        <taxon>Bacteria</taxon>
        <taxon>Bacillati</taxon>
        <taxon>Actinomycetota</taxon>
        <taxon>Actinomycetes</taxon>
        <taxon>Pseudonocardiales</taxon>
        <taxon>Pseudonocardiaceae</taxon>
        <taxon>Lentzea</taxon>
    </lineage>
</organism>
<dbReference type="SMART" id="SM00418">
    <property type="entry name" value="HTH_ARSR"/>
    <property type="match status" value="1"/>
</dbReference>
<sequence>MTDAPITDPKVLRALSHPFRWKLINLLTEQGPSTATQCSAKLGESVASCSYHLNMLAKYGFVAEVEGPGRQKPWRIVKRHQMISTEGLDEEGALAAEAAELAYLEQEFERIRDYQKLHEHLSEEWRDHYGISSTTTFLTREELREIQNEMRALLDRFDERVENPELRPEGARAVRFFVSTAVSQD</sequence>
<evidence type="ECO:0000313" key="3">
    <source>
        <dbReference type="EMBL" id="NGY61072.1"/>
    </source>
</evidence>
<dbReference type="GO" id="GO:0003700">
    <property type="term" value="F:DNA-binding transcription factor activity"/>
    <property type="evidence" value="ECO:0007669"/>
    <property type="project" value="InterPro"/>
</dbReference>
<dbReference type="CDD" id="cd00090">
    <property type="entry name" value="HTH_ARSR"/>
    <property type="match status" value="1"/>
</dbReference>